<reference evidence="2 3" key="1">
    <citation type="submission" date="2018-10" db="EMBL/GenBank/DDBJ databases">
        <title>Draft genome of Fastidiocella sp. strain 375T, a bacterium isolated from a karstic cave dripping water.</title>
        <authorList>
            <person name="Coelho C."/>
            <person name="Verissimo A."/>
            <person name="Tiago I."/>
        </authorList>
    </citation>
    <scope>NUCLEOTIDE SEQUENCE [LARGE SCALE GENOMIC DNA]</scope>
    <source>
        <strain evidence="2 3">CAVE-375</strain>
    </source>
</reference>
<dbReference type="Gene3D" id="3.40.50.2000">
    <property type="entry name" value="Glycogen Phosphorylase B"/>
    <property type="match status" value="2"/>
</dbReference>
<dbReference type="SUPFAM" id="SSF53756">
    <property type="entry name" value="UDP-Glycosyltransferase/glycogen phosphorylase"/>
    <property type="match status" value="1"/>
</dbReference>
<organism evidence="2 3">
    <name type="scientific">Crenobacter cavernae</name>
    <dbReference type="NCBI Taxonomy" id="2290923"/>
    <lineage>
        <taxon>Bacteria</taxon>
        <taxon>Pseudomonadati</taxon>
        <taxon>Pseudomonadota</taxon>
        <taxon>Betaproteobacteria</taxon>
        <taxon>Neisseriales</taxon>
        <taxon>Neisseriaceae</taxon>
        <taxon>Crenobacter</taxon>
    </lineage>
</organism>
<feature type="domain" description="Glycosyltransferase subfamily 4-like N-terminal" evidence="1">
    <location>
        <begin position="14"/>
        <end position="176"/>
    </location>
</feature>
<dbReference type="Pfam" id="PF13692">
    <property type="entry name" value="Glyco_trans_1_4"/>
    <property type="match status" value="1"/>
</dbReference>
<comment type="caution">
    <text evidence="2">The sequence shown here is derived from an EMBL/GenBank/DDBJ whole genome shotgun (WGS) entry which is preliminary data.</text>
</comment>
<dbReference type="PANTHER" id="PTHR12526">
    <property type="entry name" value="GLYCOSYLTRANSFERASE"/>
    <property type="match status" value="1"/>
</dbReference>
<keyword evidence="3" id="KW-1185">Reference proteome</keyword>
<proteinExistence type="predicted"/>
<dbReference type="Proteomes" id="UP000290682">
    <property type="component" value="Unassembled WGS sequence"/>
</dbReference>
<name>A0ABY0FBR2_9NEIS</name>
<protein>
    <submittedName>
        <fullName evidence="2">Glycosyltransferase</fullName>
    </submittedName>
</protein>
<dbReference type="Pfam" id="PF13439">
    <property type="entry name" value="Glyco_transf_4"/>
    <property type="match status" value="1"/>
</dbReference>
<dbReference type="EMBL" id="REGR01000009">
    <property type="protein sequence ID" value="RXZ43491.1"/>
    <property type="molecule type" value="Genomic_DNA"/>
</dbReference>
<sequence>MMKIVLIITGLNTGGAEMMLLKLLERIDRHRFEPYVISLSGEGEIGPRIRALGITVEALGMRPGRPSPFAFISLVRRLRALRPDAVHTWMYHADLLGGIAARMARIKAVGWGIHHNNLSPQLNKRSTLMVVTVCAWLSGLLPVRIQCCSESSRQVHARFGYDLDKLSVIPNGFDLSHFYPNAVAREVIRTELALPSHTLLVGLIGRYDPQKNHAGFFQAAARLHAKMPGVHFVLAGKGIDEHNIEMMEQIKRAGVVSVIHLLSIRKDIPRLMAALDVLASSSDGEAFPNVLGEAMACGVPCVVTDVGDSASIVGDTGRVVAPGDMAGLAAEIEELLMLSVEARHALGEKARARVAEHFHIEQVVRRYESFYVELAKQGEKRSCAV</sequence>
<dbReference type="PANTHER" id="PTHR12526:SF630">
    <property type="entry name" value="GLYCOSYLTRANSFERASE"/>
    <property type="match status" value="1"/>
</dbReference>
<gene>
    <name evidence="2" type="ORF">EBB06_09910</name>
</gene>
<accession>A0ABY0FBR2</accession>
<evidence type="ECO:0000259" key="1">
    <source>
        <dbReference type="Pfam" id="PF13439"/>
    </source>
</evidence>
<evidence type="ECO:0000313" key="3">
    <source>
        <dbReference type="Proteomes" id="UP000290682"/>
    </source>
</evidence>
<dbReference type="InterPro" id="IPR028098">
    <property type="entry name" value="Glyco_trans_4-like_N"/>
</dbReference>
<evidence type="ECO:0000313" key="2">
    <source>
        <dbReference type="EMBL" id="RXZ43491.1"/>
    </source>
</evidence>
<dbReference type="CDD" id="cd03807">
    <property type="entry name" value="GT4_WbnK-like"/>
    <property type="match status" value="1"/>
</dbReference>